<gene>
    <name evidence="1" type="ORF">FISHEDRAFT_25043</name>
</gene>
<name>A0A0D7ARG0_9AGAR</name>
<evidence type="ECO:0000313" key="1">
    <source>
        <dbReference type="EMBL" id="KIY53916.1"/>
    </source>
</evidence>
<sequence>KSGDQRLLKIIITESAYLIWLIRCERRIEDEDDNRDKWKTDEHIKSLWLQVVNTRLSIDRLSTNRLKFGKAALKREAVLKTWSGVLLNEDSLPDDWIMEPRVLVGITANRRPRGRNR</sequence>
<organism evidence="1 2">
    <name type="scientific">Fistulina hepatica ATCC 64428</name>
    <dbReference type="NCBI Taxonomy" id="1128425"/>
    <lineage>
        <taxon>Eukaryota</taxon>
        <taxon>Fungi</taxon>
        <taxon>Dikarya</taxon>
        <taxon>Basidiomycota</taxon>
        <taxon>Agaricomycotina</taxon>
        <taxon>Agaricomycetes</taxon>
        <taxon>Agaricomycetidae</taxon>
        <taxon>Agaricales</taxon>
        <taxon>Fistulinaceae</taxon>
        <taxon>Fistulina</taxon>
    </lineage>
</organism>
<accession>A0A0D7ARG0</accession>
<dbReference type="Proteomes" id="UP000054144">
    <property type="component" value="Unassembled WGS sequence"/>
</dbReference>
<dbReference type="EMBL" id="KN881583">
    <property type="protein sequence ID" value="KIY53916.1"/>
    <property type="molecule type" value="Genomic_DNA"/>
</dbReference>
<evidence type="ECO:0000313" key="2">
    <source>
        <dbReference type="Proteomes" id="UP000054144"/>
    </source>
</evidence>
<dbReference type="OrthoDB" id="3262992at2759"/>
<keyword evidence="2" id="KW-1185">Reference proteome</keyword>
<proteinExistence type="predicted"/>
<feature type="non-terminal residue" evidence="1">
    <location>
        <position position="117"/>
    </location>
</feature>
<feature type="non-terminal residue" evidence="1">
    <location>
        <position position="1"/>
    </location>
</feature>
<reference evidence="1 2" key="1">
    <citation type="journal article" date="2015" name="Fungal Genet. Biol.">
        <title>Evolution of novel wood decay mechanisms in Agaricales revealed by the genome sequences of Fistulina hepatica and Cylindrobasidium torrendii.</title>
        <authorList>
            <person name="Floudas D."/>
            <person name="Held B.W."/>
            <person name="Riley R."/>
            <person name="Nagy L.G."/>
            <person name="Koehler G."/>
            <person name="Ransdell A.S."/>
            <person name="Younus H."/>
            <person name="Chow J."/>
            <person name="Chiniquy J."/>
            <person name="Lipzen A."/>
            <person name="Tritt A."/>
            <person name="Sun H."/>
            <person name="Haridas S."/>
            <person name="LaButti K."/>
            <person name="Ohm R.A."/>
            <person name="Kues U."/>
            <person name="Blanchette R.A."/>
            <person name="Grigoriev I.V."/>
            <person name="Minto R.E."/>
            <person name="Hibbett D.S."/>
        </authorList>
    </citation>
    <scope>NUCLEOTIDE SEQUENCE [LARGE SCALE GENOMIC DNA]</scope>
    <source>
        <strain evidence="1 2">ATCC 64428</strain>
    </source>
</reference>
<dbReference type="AlphaFoldDB" id="A0A0D7ARG0"/>
<protein>
    <submittedName>
        <fullName evidence="1">Uncharacterized protein</fullName>
    </submittedName>
</protein>